<keyword evidence="3" id="KW-0238">DNA-binding</keyword>
<evidence type="ECO:0000256" key="2">
    <source>
        <dbReference type="ARBA" id="ARBA00022747"/>
    </source>
</evidence>
<dbReference type="GO" id="GO:0009307">
    <property type="term" value="P:DNA restriction-modification system"/>
    <property type="evidence" value="ECO:0007669"/>
    <property type="project" value="UniProtKB-KW"/>
</dbReference>
<dbReference type="EMBL" id="QXHD01000004">
    <property type="protein sequence ID" value="NEZ55603.1"/>
    <property type="molecule type" value="Genomic_DNA"/>
</dbReference>
<sequence>MGVIDKSILTRLPQLPDKWCWTTWESILAYDDRAFKRGPFGSALKKSIFVSSGYKVYEQYCPINDDCSYVRYYITPQKFEELKEFAVKAGDFLISCSGVSLGRITQVPQDFEEGVINQALLRVRLHNDVIDDQFFTWLFRSPIFQKQIFNNATGSAISNVKGVKELKAMFVPIPPLEEQPVIVEKLLCQSNGGDIIAEELQESQKSLSYLDQSILAKTFRGQLVPQDPNDEPASVLLERIRVEREKVGKKKGKGRGKRVKGLGE</sequence>
<dbReference type="SUPFAM" id="SSF116734">
    <property type="entry name" value="DNA methylase specificity domain"/>
    <property type="match status" value="1"/>
</dbReference>
<dbReference type="InterPro" id="IPR051212">
    <property type="entry name" value="Type-I_RE_S_subunit"/>
</dbReference>
<protein>
    <submittedName>
        <fullName evidence="6">Restriction endonuclease subunit S</fullName>
    </submittedName>
</protein>
<keyword evidence="7" id="KW-1185">Reference proteome</keyword>
<feature type="domain" description="Type I restriction modification DNA specificity" evidence="5">
    <location>
        <begin position="74"/>
        <end position="186"/>
    </location>
</feature>
<dbReference type="GO" id="GO:0003677">
    <property type="term" value="F:DNA binding"/>
    <property type="evidence" value="ECO:0007669"/>
    <property type="project" value="UniProtKB-KW"/>
</dbReference>
<comment type="caution">
    <text evidence="6">The sequence shown here is derived from an EMBL/GenBank/DDBJ whole genome shotgun (WGS) entry which is preliminary data.</text>
</comment>
<keyword evidence="6" id="KW-0255">Endonuclease</keyword>
<dbReference type="PANTHER" id="PTHR43140">
    <property type="entry name" value="TYPE-1 RESTRICTION ENZYME ECOKI SPECIFICITY PROTEIN"/>
    <property type="match status" value="1"/>
</dbReference>
<dbReference type="InterPro" id="IPR044946">
    <property type="entry name" value="Restrct_endonuc_typeI_TRD_sf"/>
</dbReference>
<reference evidence="6 7" key="1">
    <citation type="journal article" date="2020" name="Microb. Ecol.">
        <title>Ecogenomics of the Marine Benthic Filamentous Cyanobacterium Adonisia.</title>
        <authorList>
            <person name="Walter J.M."/>
            <person name="Coutinho F.H."/>
            <person name="Leomil L."/>
            <person name="Hargreaves P.I."/>
            <person name="Campeao M.E."/>
            <person name="Vieira V.V."/>
            <person name="Silva B.S."/>
            <person name="Fistarol G.O."/>
            <person name="Salomon P.S."/>
            <person name="Sawabe T."/>
            <person name="Mino S."/>
            <person name="Hosokawa M."/>
            <person name="Miyashita H."/>
            <person name="Maruyama F."/>
            <person name="van Verk M.C."/>
            <person name="Dutilh B.E."/>
            <person name="Thompson C.C."/>
            <person name="Thompson F.L."/>
        </authorList>
    </citation>
    <scope>NUCLEOTIDE SEQUENCE [LARGE SCALE GENOMIC DNA]</scope>
    <source>
        <strain evidence="6 7">CCMR0081</strain>
    </source>
</reference>
<proteinExistence type="inferred from homology"/>
<dbReference type="AlphaFoldDB" id="A0A6M0RIE0"/>
<gene>
    <name evidence="6" type="ORF">DXZ20_07960</name>
</gene>
<evidence type="ECO:0000313" key="6">
    <source>
        <dbReference type="EMBL" id="NEZ55603.1"/>
    </source>
</evidence>
<keyword evidence="2" id="KW-0680">Restriction system</keyword>
<dbReference type="GO" id="GO:0004519">
    <property type="term" value="F:endonuclease activity"/>
    <property type="evidence" value="ECO:0007669"/>
    <property type="project" value="UniProtKB-KW"/>
</dbReference>
<comment type="subunit">
    <text evidence="4">The methyltransferase is composed of M and S polypeptides.</text>
</comment>
<dbReference type="Pfam" id="PF01420">
    <property type="entry name" value="Methylase_S"/>
    <property type="match status" value="1"/>
</dbReference>
<organism evidence="6 7">
    <name type="scientific">Adonisia turfae CCMR0081</name>
    <dbReference type="NCBI Taxonomy" id="2292702"/>
    <lineage>
        <taxon>Bacteria</taxon>
        <taxon>Bacillati</taxon>
        <taxon>Cyanobacteriota</taxon>
        <taxon>Adonisia</taxon>
        <taxon>Adonisia turfae</taxon>
    </lineage>
</organism>
<accession>A0A6M0RIE0</accession>
<dbReference type="PANTHER" id="PTHR43140:SF1">
    <property type="entry name" value="TYPE I RESTRICTION ENZYME ECOKI SPECIFICITY SUBUNIT"/>
    <property type="match status" value="1"/>
</dbReference>
<evidence type="ECO:0000313" key="7">
    <source>
        <dbReference type="Proteomes" id="UP000481033"/>
    </source>
</evidence>
<dbReference type="Gene3D" id="3.90.220.20">
    <property type="entry name" value="DNA methylase specificity domains"/>
    <property type="match status" value="1"/>
</dbReference>
<evidence type="ECO:0000259" key="5">
    <source>
        <dbReference type="Pfam" id="PF01420"/>
    </source>
</evidence>
<comment type="similarity">
    <text evidence="1">Belongs to the type-I restriction system S methylase family.</text>
</comment>
<dbReference type="InterPro" id="IPR000055">
    <property type="entry name" value="Restrct_endonuc_typeI_TRD"/>
</dbReference>
<name>A0A6M0RIE0_9CYAN</name>
<keyword evidence="6" id="KW-0540">Nuclease</keyword>
<dbReference type="RefSeq" id="WP_163697517.1">
    <property type="nucleotide sequence ID" value="NZ_QXHD01000004.1"/>
</dbReference>
<dbReference type="Proteomes" id="UP000481033">
    <property type="component" value="Unassembled WGS sequence"/>
</dbReference>
<keyword evidence="6" id="KW-0378">Hydrolase</keyword>
<evidence type="ECO:0000256" key="3">
    <source>
        <dbReference type="ARBA" id="ARBA00023125"/>
    </source>
</evidence>
<evidence type="ECO:0000256" key="4">
    <source>
        <dbReference type="ARBA" id="ARBA00038652"/>
    </source>
</evidence>
<evidence type="ECO:0000256" key="1">
    <source>
        <dbReference type="ARBA" id="ARBA00010923"/>
    </source>
</evidence>